<name>G0U1M0_TRYVY</name>
<dbReference type="VEuPathDB" id="TriTrypDB:TvY486_0805840"/>
<organism evidence="1">
    <name type="scientific">Trypanosoma vivax (strain Y486)</name>
    <dbReference type="NCBI Taxonomy" id="1055687"/>
    <lineage>
        <taxon>Eukaryota</taxon>
        <taxon>Discoba</taxon>
        <taxon>Euglenozoa</taxon>
        <taxon>Kinetoplastea</taxon>
        <taxon>Metakinetoplastina</taxon>
        <taxon>Trypanosomatida</taxon>
        <taxon>Trypanosomatidae</taxon>
        <taxon>Trypanosoma</taxon>
        <taxon>Duttonella</taxon>
    </lineage>
</organism>
<gene>
    <name evidence="1" type="ORF">TVY486_0805840</name>
</gene>
<accession>G0U1M0</accession>
<sequence>MVAHVFAAFVFAANTNAKIQNFPSLARQLIVMSTSQNAPSGSNFVPIAPQCFPRTRRTILPRSQSFRTAHCRSKNARLFPIHVILRQPIPSPLKRRRTACAACARPPRCARVRHLLMATTSSPCMTFHLVR</sequence>
<reference evidence="1" key="1">
    <citation type="journal article" date="2012" name="Proc. Natl. Acad. Sci. U.S.A.">
        <title>Antigenic diversity is generated by distinct evolutionary mechanisms in African trypanosome species.</title>
        <authorList>
            <person name="Jackson A.P."/>
            <person name="Berry A."/>
            <person name="Aslett M."/>
            <person name="Allison H.C."/>
            <person name="Burton P."/>
            <person name="Vavrova-Anderson J."/>
            <person name="Brown R."/>
            <person name="Browne H."/>
            <person name="Corton N."/>
            <person name="Hauser H."/>
            <person name="Gamble J."/>
            <person name="Gilderthorp R."/>
            <person name="Marcello L."/>
            <person name="McQuillan J."/>
            <person name="Otto T.D."/>
            <person name="Quail M.A."/>
            <person name="Sanders M.J."/>
            <person name="van Tonder A."/>
            <person name="Ginger M.L."/>
            <person name="Field M.C."/>
            <person name="Barry J.D."/>
            <person name="Hertz-Fowler C."/>
            <person name="Berriman M."/>
        </authorList>
    </citation>
    <scope>NUCLEOTIDE SEQUENCE</scope>
    <source>
        <strain evidence="1">Y486</strain>
    </source>
</reference>
<proteinExistence type="predicted"/>
<dbReference type="EMBL" id="HE573024">
    <property type="protein sequence ID" value="CCC49977.1"/>
    <property type="molecule type" value="Genomic_DNA"/>
</dbReference>
<dbReference type="AlphaFoldDB" id="G0U1M0"/>
<evidence type="ECO:0000313" key="1">
    <source>
        <dbReference type="EMBL" id="CCC49977.1"/>
    </source>
</evidence>
<protein>
    <submittedName>
        <fullName evidence="1">Uncharacterized protein</fullName>
    </submittedName>
</protein>